<keyword evidence="7" id="KW-0134">Cell wall</keyword>
<keyword evidence="11 20" id="KW-0472">Membrane</keyword>
<keyword evidence="12" id="KW-0325">Glycoprotein</keyword>
<evidence type="ECO:0000256" key="13">
    <source>
        <dbReference type="ARBA" id="ARBA00023277"/>
    </source>
</evidence>
<dbReference type="EMBL" id="JAEPQZ010000007">
    <property type="protein sequence ID" value="KAG2179187.1"/>
    <property type="molecule type" value="Genomic_DNA"/>
</dbReference>
<reference evidence="21" key="1">
    <citation type="submission" date="2020-12" db="EMBL/GenBank/DDBJ databases">
        <title>Metabolic potential, ecology and presence of endohyphal bacteria is reflected in genomic diversity of Mucoromycotina.</title>
        <authorList>
            <person name="Muszewska A."/>
            <person name="Okrasinska A."/>
            <person name="Steczkiewicz K."/>
            <person name="Drgas O."/>
            <person name="Orlowska M."/>
            <person name="Perlinska-Lenart U."/>
            <person name="Aleksandrzak-Piekarczyk T."/>
            <person name="Szatraj K."/>
            <person name="Zielenkiewicz U."/>
            <person name="Pilsyk S."/>
            <person name="Malc E."/>
            <person name="Mieczkowski P."/>
            <person name="Kruszewska J.S."/>
            <person name="Biernat P."/>
            <person name="Pawlowska J."/>
        </authorList>
    </citation>
    <scope>NUCLEOTIDE SEQUENCE</scope>
    <source>
        <strain evidence="21">WA0000067209</strain>
    </source>
</reference>
<evidence type="ECO:0000313" key="21">
    <source>
        <dbReference type="EMBL" id="KAG2179187.1"/>
    </source>
</evidence>
<dbReference type="GO" id="GO:0009986">
    <property type="term" value="C:cell surface"/>
    <property type="evidence" value="ECO:0007669"/>
    <property type="project" value="TreeGrafter"/>
</dbReference>
<dbReference type="InterPro" id="IPR000490">
    <property type="entry name" value="Glyco_hydro_17"/>
</dbReference>
<evidence type="ECO:0000256" key="9">
    <source>
        <dbReference type="ARBA" id="ARBA00022729"/>
    </source>
</evidence>
<evidence type="ECO:0000256" key="17">
    <source>
        <dbReference type="ARBA" id="ARBA00042373"/>
    </source>
</evidence>
<dbReference type="GO" id="GO:0000272">
    <property type="term" value="P:polysaccharide catabolic process"/>
    <property type="evidence" value="ECO:0007669"/>
    <property type="project" value="UniProtKB-KW"/>
</dbReference>
<keyword evidence="22" id="KW-1185">Reference proteome</keyword>
<evidence type="ECO:0000256" key="3">
    <source>
        <dbReference type="ARBA" id="ARBA00004401"/>
    </source>
</evidence>
<dbReference type="OrthoDB" id="77201at2759"/>
<dbReference type="SUPFAM" id="SSF51445">
    <property type="entry name" value="(Trans)glycosidases"/>
    <property type="match status" value="1"/>
</dbReference>
<evidence type="ECO:0000256" key="8">
    <source>
        <dbReference type="ARBA" id="ARBA00022525"/>
    </source>
</evidence>
<feature type="non-terminal residue" evidence="21">
    <location>
        <position position="1"/>
    </location>
</feature>
<evidence type="ECO:0000256" key="12">
    <source>
        <dbReference type="ARBA" id="ARBA00023180"/>
    </source>
</evidence>
<dbReference type="Gene3D" id="3.20.20.80">
    <property type="entry name" value="Glycosidases"/>
    <property type="match status" value="2"/>
</dbReference>
<name>A0A8H7PRZ0_MORIS</name>
<dbReference type="GO" id="GO:0005886">
    <property type="term" value="C:plasma membrane"/>
    <property type="evidence" value="ECO:0007669"/>
    <property type="project" value="UniProtKB-SubCell"/>
</dbReference>
<dbReference type="Pfam" id="PF00332">
    <property type="entry name" value="Glyco_hydro_17"/>
    <property type="match status" value="1"/>
</dbReference>
<comment type="subcellular location">
    <subcellularLocation>
        <location evidence="3">Cell membrane</location>
        <topology evidence="3">Single-pass type II membrane protein</topology>
    </subcellularLocation>
    <subcellularLocation>
        <location evidence="2">Secreted</location>
        <location evidence="2">Cell wall</location>
    </subcellularLocation>
</comment>
<sequence>RAHSRAQSRGSGASTETFISDSLASSTVVESIDSRPSSKPSEWLAERQRYSKCTRITMIIIGGIVLCALCAGLIYWIASFYAFPPHYETEHSGVPYPEDPKSLNTTIIKNSDLHQSFYGLGYTPGDTQYPTCGATQGAVLEDMKVLSQLTTRLRIYGMDCQAANYTLNAIRLLNVNMTTLLTLWVDDNDSTYERQYNTLFDMIDEYGASQIEAVSVGNEVIYRNQSAAGSVVEKIRQLRDEFARRQIRIPVTTTDLANLLDDDVIASEDVVMANIHPFFGGVNISEASNWTMGFDQRELVKPAKAQNKTETVIAEVGWPTSGQANQDSVPSVDNLQIFVNDFVCDANKAGIKYYFFEAFDEPWKRKENELEGSWGIMDENRNLKVKIPVC</sequence>
<dbReference type="PANTHER" id="PTHR16631:SF17">
    <property type="entry name" value="GLUCAN ENDO-1,3-BETA-GLUCOSIDASE BTGC"/>
    <property type="match status" value="1"/>
</dbReference>
<dbReference type="InterPro" id="IPR017853">
    <property type="entry name" value="GH"/>
</dbReference>
<dbReference type="PANTHER" id="PTHR16631">
    <property type="entry name" value="GLUCAN 1,3-BETA-GLUCOSIDASE"/>
    <property type="match status" value="1"/>
</dbReference>
<keyword evidence="9" id="KW-0732">Signal</keyword>
<comment type="function">
    <text evidence="16">Glucanases play a role in cell expansion during growth, in cell-cell fusion during mating, and in spore release during sporulation. This enzyme may be involved in beta-glucan degradation. Active on laminarin and lichenan.</text>
</comment>
<evidence type="ECO:0000256" key="20">
    <source>
        <dbReference type="SAM" id="Phobius"/>
    </source>
</evidence>
<keyword evidence="8" id="KW-0964">Secreted</keyword>
<evidence type="ECO:0000256" key="2">
    <source>
        <dbReference type="ARBA" id="ARBA00004191"/>
    </source>
</evidence>
<evidence type="ECO:0000256" key="4">
    <source>
        <dbReference type="ARBA" id="ARBA00008773"/>
    </source>
</evidence>
<evidence type="ECO:0000256" key="18">
    <source>
        <dbReference type="ARBA" id="ARBA00043078"/>
    </source>
</evidence>
<keyword evidence="20" id="KW-0812">Transmembrane</keyword>
<evidence type="ECO:0000256" key="19">
    <source>
        <dbReference type="RuleBase" id="RU004335"/>
    </source>
</evidence>
<dbReference type="GO" id="GO:0005576">
    <property type="term" value="C:extracellular region"/>
    <property type="evidence" value="ECO:0007669"/>
    <property type="project" value="TreeGrafter"/>
</dbReference>
<protein>
    <recommendedName>
        <fullName evidence="5">glucan endo-1,3-beta-D-glucosidase</fullName>
        <ecNumber evidence="5">3.2.1.39</ecNumber>
    </recommendedName>
    <alternativeName>
        <fullName evidence="18">Endo-1,3-beta-glucanase btgC</fullName>
    </alternativeName>
    <alternativeName>
        <fullName evidence="17">Laminarinase btgC</fullName>
    </alternativeName>
</protein>
<dbReference type="EC" id="3.2.1.39" evidence="5"/>
<keyword evidence="10" id="KW-0378">Hydrolase</keyword>
<dbReference type="GO" id="GO:0042973">
    <property type="term" value="F:glucan endo-1,3-beta-D-glucosidase activity"/>
    <property type="evidence" value="ECO:0007669"/>
    <property type="project" value="UniProtKB-EC"/>
</dbReference>
<comment type="caution">
    <text evidence="21">The sequence shown here is derived from an EMBL/GenBank/DDBJ whole genome shotgun (WGS) entry which is preliminary data.</text>
</comment>
<keyword evidence="15" id="KW-0624">Polysaccharide degradation</keyword>
<evidence type="ECO:0000256" key="11">
    <source>
        <dbReference type="ARBA" id="ARBA00023136"/>
    </source>
</evidence>
<evidence type="ECO:0000256" key="15">
    <source>
        <dbReference type="ARBA" id="ARBA00023326"/>
    </source>
</evidence>
<evidence type="ECO:0000256" key="14">
    <source>
        <dbReference type="ARBA" id="ARBA00023316"/>
    </source>
</evidence>
<evidence type="ECO:0000256" key="16">
    <source>
        <dbReference type="ARBA" id="ARBA00037649"/>
    </source>
</evidence>
<evidence type="ECO:0000256" key="6">
    <source>
        <dbReference type="ARBA" id="ARBA00022475"/>
    </source>
</evidence>
<keyword evidence="13" id="KW-0119">Carbohydrate metabolism</keyword>
<dbReference type="GO" id="GO:0071555">
    <property type="term" value="P:cell wall organization"/>
    <property type="evidence" value="ECO:0007669"/>
    <property type="project" value="UniProtKB-KW"/>
</dbReference>
<evidence type="ECO:0000256" key="7">
    <source>
        <dbReference type="ARBA" id="ARBA00022512"/>
    </source>
</evidence>
<dbReference type="InterPro" id="IPR050732">
    <property type="entry name" value="Beta-glucan_modifiers"/>
</dbReference>
<keyword evidence="6" id="KW-1003">Cell membrane</keyword>
<evidence type="ECO:0000256" key="10">
    <source>
        <dbReference type="ARBA" id="ARBA00022801"/>
    </source>
</evidence>
<keyword evidence="20" id="KW-1133">Transmembrane helix</keyword>
<comment type="similarity">
    <text evidence="4 19">Belongs to the glycosyl hydrolase 17 family.</text>
</comment>
<keyword evidence="14" id="KW-0961">Cell wall biogenesis/degradation</keyword>
<dbReference type="Proteomes" id="UP000654370">
    <property type="component" value="Unassembled WGS sequence"/>
</dbReference>
<feature type="transmembrane region" description="Helical" evidence="20">
    <location>
        <begin position="56"/>
        <end position="78"/>
    </location>
</feature>
<gene>
    <name evidence="21" type="ORF">INT43_002037</name>
</gene>
<evidence type="ECO:0000256" key="5">
    <source>
        <dbReference type="ARBA" id="ARBA00012780"/>
    </source>
</evidence>
<dbReference type="GO" id="GO:0009277">
    <property type="term" value="C:fungal-type cell wall"/>
    <property type="evidence" value="ECO:0007669"/>
    <property type="project" value="TreeGrafter"/>
</dbReference>
<evidence type="ECO:0000256" key="1">
    <source>
        <dbReference type="ARBA" id="ARBA00000382"/>
    </source>
</evidence>
<accession>A0A8H7PRZ0</accession>
<comment type="catalytic activity">
    <reaction evidence="1">
        <text>Hydrolysis of (1-&gt;3)-beta-D-glucosidic linkages in (1-&gt;3)-beta-D-glucans.</text>
        <dbReference type="EC" id="3.2.1.39"/>
    </reaction>
</comment>
<dbReference type="AlphaFoldDB" id="A0A8H7PRZ0"/>
<organism evidence="21 22">
    <name type="scientific">Mortierella isabellina</name>
    <name type="common">Filamentous fungus</name>
    <name type="synonym">Umbelopsis isabellina</name>
    <dbReference type="NCBI Taxonomy" id="91625"/>
    <lineage>
        <taxon>Eukaryota</taxon>
        <taxon>Fungi</taxon>
        <taxon>Fungi incertae sedis</taxon>
        <taxon>Mucoromycota</taxon>
        <taxon>Mucoromycotina</taxon>
        <taxon>Umbelopsidomycetes</taxon>
        <taxon>Umbelopsidales</taxon>
        <taxon>Umbelopsidaceae</taxon>
        <taxon>Umbelopsis</taxon>
    </lineage>
</organism>
<evidence type="ECO:0000313" key="22">
    <source>
        <dbReference type="Proteomes" id="UP000654370"/>
    </source>
</evidence>
<proteinExistence type="inferred from homology"/>